<name>A0A7Y4KMA3_9BACT</name>
<evidence type="ECO:0000313" key="3">
    <source>
        <dbReference type="EMBL" id="NOK36361.1"/>
    </source>
</evidence>
<feature type="compositionally biased region" description="Gly residues" evidence="1">
    <location>
        <begin position="399"/>
        <end position="410"/>
    </location>
</feature>
<dbReference type="Pfam" id="PF13699">
    <property type="entry name" value="eCIS_core"/>
    <property type="match status" value="1"/>
</dbReference>
<feature type="compositionally biased region" description="Basic and acidic residues" evidence="1">
    <location>
        <begin position="300"/>
        <end position="309"/>
    </location>
</feature>
<evidence type="ECO:0000313" key="4">
    <source>
        <dbReference type="Proteomes" id="UP000563426"/>
    </source>
</evidence>
<gene>
    <name evidence="3" type="ORF">HMI49_24450</name>
</gene>
<feature type="compositionally biased region" description="Basic and acidic residues" evidence="1">
    <location>
        <begin position="265"/>
        <end position="275"/>
    </location>
</feature>
<accession>A0A7Y4KMA3</accession>
<feature type="region of interest" description="Disordered" evidence="1">
    <location>
        <begin position="152"/>
        <end position="456"/>
    </location>
</feature>
<feature type="compositionally biased region" description="Basic and acidic residues" evidence="1">
    <location>
        <begin position="411"/>
        <end position="423"/>
    </location>
</feature>
<sequence length="456" mass="44817">MSHAAEPGFSGGSPLGPSTRSRMEGAFGRSFDGVRVHTDARAAGFAAEHQAEAVTTGQDIAFGTSKYRPGTEGGDRLLAHELTHVVQQGNSARGAPQAKSEVSTPNEPAEMQADTAASRVMSGQPAGVSEGGYSGSTRNRLMRKALSGAGAPALSVPVPVSGKAAETAGPTEAKDANGTEVTGGPPGKKRKKPEEAGAEAEAGEAASAREKTPGEAGAGTEGKAEAERRSGVEEPAPVLKKLEMKQGSGAAVGGGLAGRLARSLRAKETRGEEKPALSPGANEALREAAESSRAPGSAGAKKEEGKAGEARTAGLQAPEGKAPAEAARPREASLAGEAGQGKAPVEAKAVVAGKEPGAPVEGKADAKDQGARGKDAKGAEAEGARGKGGKGAEAEGAEGAAGPGKKPGGPEGEKGLAGEKEAGAGKGKGGDASAKAEGEARARQGVPGDVKKALGG</sequence>
<feature type="region of interest" description="Disordered" evidence="1">
    <location>
        <begin position="88"/>
        <end position="136"/>
    </location>
</feature>
<evidence type="ECO:0000259" key="2">
    <source>
        <dbReference type="Pfam" id="PF13699"/>
    </source>
</evidence>
<comment type="caution">
    <text evidence="3">The sequence shown here is derived from an EMBL/GenBank/DDBJ whole genome shotgun (WGS) entry which is preliminary data.</text>
</comment>
<proteinExistence type="predicted"/>
<dbReference type="InterPro" id="IPR025295">
    <property type="entry name" value="eCIS_core_dom"/>
</dbReference>
<reference evidence="3 4" key="1">
    <citation type="submission" date="2020-05" db="EMBL/GenBank/DDBJ databases">
        <authorList>
            <person name="Whitworth D."/>
        </authorList>
    </citation>
    <scope>NUCLEOTIDE SEQUENCE [LARGE SCALE GENOMIC DNA]</scope>
    <source>
        <strain evidence="3 4">AB043B</strain>
    </source>
</reference>
<dbReference type="EMBL" id="JABFJV010000158">
    <property type="protein sequence ID" value="NOK36361.1"/>
    <property type="molecule type" value="Genomic_DNA"/>
</dbReference>
<dbReference type="RefSeq" id="WP_171436744.1">
    <property type="nucleotide sequence ID" value="NZ_JABFJV010000158.1"/>
</dbReference>
<feature type="compositionally biased region" description="Basic and acidic residues" evidence="1">
    <location>
        <begin position="362"/>
        <end position="393"/>
    </location>
</feature>
<feature type="non-terminal residue" evidence="3">
    <location>
        <position position="456"/>
    </location>
</feature>
<feature type="region of interest" description="Disordered" evidence="1">
    <location>
        <begin position="1"/>
        <end position="26"/>
    </location>
</feature>
<feature type="domain" description="eCIS core" evidence="2">
    <location>
        <begin position="14"/>
        <end position="90"/>
    </location>
</feature>
<feature type="compositionally biased region" description="Basic and acidic residues" evidence="1">
    <location>
        <begin position="222"/>
        <end position="232"/>
    </location>
</feature>
<dbReference type="Proteomes" id="UP000563426">
    <property type="component" value="Unassembled WGS sequence"/>
</dbReference>
<protein>
    <submittedName>
        <fullName evidence="3">DUF4157 domain-containing protein</fullName>
    </submittedName>
</protein>
<dbReference type="AlphaFoldDB" id="A0A7Y4KMA3"/>
<keyword evidence="4" id="KW-1185">Reference proteome</keyword>
<evidence type="ECO:0000256" key="1">
    <source>
        <dbReference type="SAM" id="MobiDB-lite"/>
    </source>
</evidence>
<organism evidence="3 4">
    <name type="scientific">Corallococcus exercitus</name>
    <dbReference type="NCBI Taxonomy" id="2316736"/>
    <lineage>
        <taxon>Bacteria</taxon>
        <taxon>Pseudomonadati</taxon>
        <taxon>Myxococcota</taxon>
        <taxon>Myxococcia</taxon>
        <taxon>Myxococcales</taxon>
        <taxon>Cystobacterineae</taxon>
        <taxon>Myxococcaceae</taxon>
        <taxon>Corallococcus</taxon>
    </lineage>
</organism>